<organism evidence="1 2">
    <name type="scientific">Acinetobacter johnsonii</name>
    <dbReference type="NCBI Taxonomy" id="40214"/>
    <lineage>
        <taxon>Bacteria</taxon>
        <taxon>Pseudomonadati</taxon>
        <taxon>Pseudomonadota</taxon>
        <taxon>Gammaproteobacteria</taxon>
        <taxon>Moraxellales</taxon>
        <taxon>Moraxellaceae</taxon>
        <taxon>Acinetobacter</taxon>
    </lineage>
</organism>
<name>A0AAJ6IBK3_ACIJO</name>
<dbReference type="RefSeq" id="WP_058952331.1">
    <property type="nucleotide sequence ID" value="NZ_CP121776.1"/>
</dbReference>
<reference evidence="1 2" key="1">
    <citation type="submission" date="2023-04" db="EMBL/GenBank/DDBJ databases">
        <title>Acinetobacter johnsonii isolate AYTCM encoding NDM-1, OXA-58 and PER-1.</title>
        <authorList>
            <person name="Tian C."/>
            <person name="Wang S."/>
            <person name="Fan X."/>
            <person name="Xia D."/>
        </authorList>
    </citation>
    <scope>NUCLEOTIDE SEQUENCE [LARGE SCALE GENOMIC DNA]</scope>
    <source>
        <strain evidence="1 2">AYTCM</strain>
    </source>
</reference>
<dbReference type="EMBL" id="CP121776">
    <property type="protein sequence ID" value="WMG16736.1"/>
    <property type="molecule type" value="Genomic_DNA"/>
</dbReference>
<sequence length="291" mass="33434">MYIEYYKDHLNPFEELYAYTSIKSNSKVTTKISSQEGAEVKRCRFCFKDSTKITFKKKAHAISRGLGNISIFCLDECDECNEHFGTTIENDLMAFLSVQRMSVVNKALEVPYENLKLKNDGNITVIENISEAIVEHEDFAELTLEPKEKFIPKNLYKALCKVALSIISEQADLDSLQDTIKWVRSTELTSHDSLMNIGLFHELNAELHVKIHMWTRKGDDKNLPFKIIRLEIGQTSILYALPFASNQNSGLDLESLINKLKIFKDKEIAWKSVEDVHPIKIKTTLRIPRKT</sequence>
<dbReference type="Proteomes" id="UP001244586">
    <property type="component" value="Chromosome"/>
</dbReference>
<keyword evidence="2" id="KW-1185">Reference proteome</keyword>
<gene>
    <name evidence="1" type="ORF">QBJ73_09805</name>
</gene>
<proteinExistence type="predicted"/>
<dbReference type="AlphaFoldDB" id="A0AAJ6IBK3"/>
<protein>
    <recommendedName>
        <fullName evidence="3">HNH endonuclease 5 domain-containing protein</fullName>
    </recommendedName>
</protein>
<accession>A0AAJ6IBK3</accession>
<evidence type="ECO:0008006" key="3">
    <source>
        <dbReference type="Google" id="ProtNLM"/>
    </source>
</evidence>
<evidence type="ECO:0000313" key="2">
    <source>
        <dbReference type="Proteomes" id="UP001244586"/>
    </source>
</evidence>
<evidence type="ECO:0000313" key="1">
    <source>
        <dbReference type="EMBL" id="WMG16736.1"/>
    </source>
</evidence>